<comment type="cofactor">
    <cofactor evidence="1">
        <name>Zn(2+)</name>
        <dbReference type="ChEBI" id="CHEBI:29105"/>
    </cofactor>
</comment>
<comment type="similarity">
    <text evidence="2">Belongs to the protein prenyltransferase subunit beta family.</text>
</comment>
<evidence type="ECO:0000256" key="6">
    <source>
        <dbReference type="ARBA" id="ARBA00022737"/>
    </source>
</evidence>
<dbReference type="Gene3D" id="1.50.10.20">
    <property type="match status" value="1"/>
</dbReference>
<dbReference type="GO" id="GO:0004662">
    <property type="term" value="F:CAAX-protein geranylgeranyltransferase activity"/>
    <property type="evidence" value="ECO:0007669"/>
    <property type="project" value="TreeGrafter"/>
</dbReference>
<dbReference type="InterPro" id="IPR008930">
    <property type="entry name" value="Terpenoid_cyclase/PrenylTrfase"/>
</dbReference>
<dbReference type="STRING" id="196109.A0A136J2M2"/>
<evidence type="ECO:0000256" key="7">
    <source>
        <dbReference type="ARBA" id="ARBA00022833"/>
    </source>
</evidence>
<keyword evidence="5" id="KW-0479">Metal-binding</keyword>
<evidence type="ECO:0000256" key="2">
    <source>
        <dbReference type="ARBA" id="ARBA00010497"/>
    </source>
</evidence>
<name>A0A136J2M2_9PEZI</name>
<keyword evidence="4 10" id="KW-0808">Transferase</keyword>
<dbReference type="PANTHER" id="PTHR11774">
    <property type="entry name" value="GERANYLGERANYL TRANSFERASE TYPE BETA SUBUNIT"/>
    <property type="match status" value="1"/>
</dbReference>
<feature type="region of interest" description="Disordered" evidence="8">
    <location>
        <begin position="451"/>
        <end position="479"/>
    </location>
</feature>
<dbReference type="InterPro" id="IPR045089">
    <property type="entry name" value="PGGT1B-like"/>
</dbReference>
<dbReference type="SUPFAM" id="SSF48239">
    <property type="entry name" value="Terpenoid cyclases/Protein prenyltransferases"/>
    <property type="match status" value="1"/>
</dbReference>
<dbReference type="FunCoup" id="A0A136J2M2">
    <property type="interactions" value="5"/>
</dbReference>
<feature type="domain" description="Prenyltransferase alpha-alpha toroid" evidence="9">
    <location>
        <begin position="12"/>
        <end position="429"/>
    </location>
</feature>
<protein>
    <submittedName>
        <fullName evidence="10">Terpenoid cyclases/protein prenyltransferase alpha-alpha toroid</fullName>
    </submittedName>
</protein>
<evidence type="ECO:0000256" key="3">
    <source>
        <dbReference type="ARBA" id="ARBA00022602"/>
    </source>
</evidence>
<dbReference type="GO" id="GO:0005953">
    <property type="term" value="C:CAAX-protein geranylgeranyltransferase complex"/>
    <property type="evidence" value="ECO:0007669"/>
    <property type="project" value="TreeGrafter"/>
</dbReference>
<organism evidence="10 11">
    <name type="scientific">Microdochium bolleyi</name>
    <dbReference type="NCBI Taxonomy" id="196109"/>
    <lineage>
        <taxon>Eukaryota</taxon>
        <taxon>Fungi</taxon>
        <taxon>Dikarya</taxon>
        <taxon>Ascomycota</taxon>
        <taxon>Pezizomycotina</taxon>
        <taxon>Sordariomycetes</taxon>
        <taxon>Xylariomycetidae</taxon>
        <taxon>Xylariales</taxon>
        <taxon>Microdochiaceae</taxon>
        <taxon>Microdochium</taxon>
    </lineage>
</organism>
<dbReference type="Pfam" id="PF00432">
    <property type="entry name" value="Prenyltrans"/>
    <property type="match status" value="1"/>
</dbReference>
<keyword evidence="6" id="KW-0677">Repeat</keyword>
<dbReference type="OrthoDB" id="24893at2759"/>
<evidence type="ECO:0000256" key="1">
    <source>
        <dbReference type="ARBA" id="ARBA00001947"/>
    </source>
</evidence>
<gene>
    <name evidence="10" type="ORF">Micbo1qcDRAFT_163036</name>
</gene>
<reference evidence="11" key="1">
    <citation type="submission" date="2016-02" db="EMBL/GenBank/DDBJ databases">
        <title>Draft genome sequence of Microdochium bolleyi, a fungal endophyte of beachgrass.</title>
        <authorList>
            <consortium name="DOE Joint Genome Institute"/>
            <person name="David A.S."/>
            <person name="May G."/>
            <person name="Haridas S."/>
            <person name="Lim J."/>
            <person name="Wang M."/>
            <person name="Labutti K."/>
            <person name="Lipzen A."/>
            <person name="Barry K."/>
            <person name="Grigoriev I.V."/>
        </authorList>
    </citation>
    <scope>NUCLEOTIDE SEQUENCE [LARGE SCALE GENOMIC DNA]</scope>
    <source>
        <strain evidence="11">J235TASD1</strain>
    </source>
</reference>
<dbReference type="PANTHER" id="PTHR11774:SF4">
    <property type="entry name" value="GERANYLGERANYL TRANSFERASE TYPE-1 SUBUNIT BETA"/>
    <property type="match status" value="1"/>
</dbReference>
<proteinExistence type="inferred from homology"/>
<evidence type="ECO:0000313" key="10">
    <source>
        <dbReference type="EMBL" id="KXJ91344.1"/>
    </source>
</evidence>
<evidence type="ECO:0000259" key="9">
    <source>
        <dbReference type="Pfam" id="PF00432"/>
    </source>
</evidence>
<dbReference type="InParanoid" id="A0A136J2M2"/>
<evidence type="ECO:0000256" key="8">
    <source>
        <dbReference type="SAM" id="MobiDB-lite"/>
    </source>
</evidence>
<dbReference type="Proteomes" id="UP000070501">
    <property type="component" value="Unassembled WGS sequence"/>
</dbReference>
<keyword evidence="3" id="KW-0637">Prenyltransferase</keyword>
<dbReference type="GO" id="GO:0046872">
    <property type="term" value="F:metal ion binding"/>
    <property type="evidence" value="ECO:0007669"/>
    <property type="project" value="UniProtKB-KW"/>
</dbReference>
<dbReference type="InterPro" id="IPR001330">
    <property type="entry name" value="Prenyltrans"/>
</dbReference>
<accession>A0A136J2M2</accession>
<evidence type="ECO:0000256" key="5">
    <source>
        <dbReference type="ARBA" id="ARBA00022723"/>
    </source>
</evidence>
<keyword evidence="7" id="KW-0862">Zinc</keyword>
<dbReference type="AlphaFoldDB" id="A0A136J2M2"/>
<sequence length="491" mass="53059">MEDNSTESGPPLDTARHIRYWQRCYKSLLPHHYTSMDSIRLTLGFFIVAALELLSSASSYSEPPPDPRASSLIPPADRKRLREFVLSLQHPLGGFCGSPNHVLPREWSVEWDAAQDREVAGDPVNPNIAATYFALLLLGLLADGDGADAYDGVHREKTLSWLKRLQREEGSFGDVVNEHGFVSGGRDMRFCLLAATIRYILGGDAASKEDDIDVEALVAHIRRGQTFDGGISESATHESHAGYAYCAVAALSMLDLPYEETSSSSSSSSSTDAGKISHLAAGISSVPSLIHFLGNRQFTYLTEDSDEDDDTADPTHILADLDTLSLIDPAATPAGFNGRLNKKLDTCYTWWVSGTLSILGESGIVDRAPSRSFLLDKTQHVIGGFGKHPGSPPDVYHAYLGLAALSTLASSSRGTREEGLGELDPRFCLGVEAVRRIKKGREGVLSRSCEVAASPSSREAQGEVDARHTSKSMAASADEVRQRLAIAAGRR</sequence>
<dbReference type="EMBL" id="KQ964250">
    <property type="protein sequence ID" value="KXJ91344.1"/>
    <property type="molecule type" value="Genomic_DNA"/>
</dbReference>
<evidence type="ECO:0000313" key="11">
    <source>
        <dbReference type="Proteomes" id="UP000070501"/>
    </source>
</evidence>
<evidence type="ECO:0000256" key="4">
    <source>
        <dbReference type="ARBA" id="ARBA00022679"/>
    </source>
</evidence>
<keyword evidence="11" id="KW-1185">Reference proteome</keyword>